<dbReference type="GO" id="GO:0000166">
    <property type="term" value="F:nucleotide binding"/>
    <property type="evidence" value="ECO:0007669"/>
    <property type="project" value="UniProtKB-KW"/>
</dbReference>
<dbReference type="Pfam" id="PF08652">
    <property type="entry name" value="RAI1"/>
    <property type="match status" value="1"/>
</dbReference>
<organism evidence="4 5">
    <name type="scientific">Pseudolycoriella hygida</name>
    <dbReference type="NCBI Taxonomy" id="35572"/>
    <lineage>
        <taxon>Eukaryota</taxon>
        <taxon>Metazoa</taxon>
        <taxon>Ecdysozoa</taxon>
        <taxon>Arthropoda</taxon>
        <taxon>Hexapoda</taxon>
        <taxon>Insecta</taxon>
        <taxon>Pterygota</taxon>
        <taxon>Neoptera</taxon>
        <taxon>Endopterygota</taxon>
        <taxon>Diptera</taxon>
        <taxon>Nematocera</taxon>
        <taxon>Sciaroidea</taxon>
        <taxon>Sciaridae</taxon>
        <taxon>Pseudolycoriella</taxon>
    </lineage>
</organism>
<proteinExistence type="inferred from homology"/>
<comment type="function">
    <text evidence="2">Decapping enzyme for NAD-capped RNAs: specifically hydrolyzes the nicotinamide adenine dinucleotide (NAD) cap from a subset of RNAs by removing the entire NAD moiety from the 5'-end of an NAD-capped RNA.</text>
</comment>
<dbReference type="GO" id="GO:0005829">
    <property type="term" value="C:cytosol"/>
    <property type="evidence" value="ECO:0007669"/>
    <property type="project" value="TreeGrafter"/>
</dbReference>
<comment type="similarity">
    <text evidence="1 2">Belongs to the DXO/Dom3Z family.</text>
</comment>
<dbReference type="GO" id="GO:0003723">
    <property type="term" value="F:RNA binding"/>
    <property type="evidence" value="ECO:0007669"/>
    <property type="project" value="UniProtKB-KW"/>
</dbReference>
<evidence type="ECO:0000313" key="5">
    <source>
        <dbReference type="Proteomes" id="UP001151699"/>
    </source>
</evidence>
<comment type="cofactor">
    <cofactor evidence="2">
        <name>a divalent metal cation</name>
        <dbReference type="ChEBI" id="CHEBI:60240"/>
    </cofactor>
</comment>
<dbReference type="GO" id="GO:0110155">
    <property type="term" value="P:NAD-cap decapping"/>
    <property type="evidence" value="ECO:0007669"/>
    <property type="project" value="TreeGrafter"/>
</dbReference>
<evidence type="ECO:0000259" key="3">
    <source>
        <dbReference type="Pfam" id="PF08652"/>
    </source>
</evidence>
<keyword evidence="2" id="KW-0540">Nuclease</keyword>
<feature type="non-terminal residue" evidence="4">
    <location>
        <position position="293"/>
    </location>
</feature>
<feature type="domain" description="RAI1-like" evidence="3">
    <location>
        <begin position="152"/>
        <end position="285"/>
    </location>
</feature>
<accession>A0A9Q0N1L6</accession>
<reference evidence="4" key="1">
    <citation type="submission" date="2022-07" db="EMBL/GenBank/DDBJ databases">
        <authorList>
            <person name="Trinca V."/>
            <person name="Uliana J.V.C."/>
            <person name="Torres T.T."/>
            <person name="Ward R.J."/>
            <person name="Monesi N."/>
        </authorList>
    </citation>
    <scope>NUCLEOTIDE SEQUENCE</scope>
    <source>
        <strain evidence="4">HSMRA1968</strain>
        <tissue evidence="4">Whole embryos</tissue>
    </source>
</reference>
<keyword evidence="2" id="KW-0694">RNA-binding</keyword>
<dbReference type="GO" id="GO:0005634">
    <property type="term" value="C:nucleus"/>
    <property type="evidence" value="ECO:0007669"/>
    <property type="project" value="UniProtKB-SubCell"/>
</dbReference>
<dbReference type="InterPro" id="IPR039039">
    <property type="entry name" value="RAI1-like_fam"/>
</dbReference>
<dbReference type="PANTHER" id="PTHR12395">
    <property type="entry name" value="DOM-3 RELATED"/>
    <property type="match status" value="1"/>
</dbReference>
<gene>
    <name evidence="4" type="primary">Dxo</name>
    <name evidence="4" type="ORF">Bhyg_06863</name>
</gene>
<protein>
    <recommendedName>
        <fullName evidence="2">Decapping nuclease</fullName>
        <ecNumber evidence="2">3.6.1.-</ecNumber>
    </recommendedName>
</protein>
<dbReference type="Proteomes" id="UP001151699">
    <property type="component" value="Chromosome B"/>
</dbReference>
<comment type="subcellular location">
    <subcellularLocation>
        <location evidence="2">Nucleus</location>
    </subcellularLocation>
</comment>
<dbReference type="EC" id="3.6.1.-" evidence="2"/>
<evidence type="ECO:0000256" key="2">
    <source>
        <dbReference type="RuleBase" id="RU367113"/>
    </source>
</evidence>
<dbReference type="EMBL" id="WJQU01000002">
    <property type="protein sequence ID" value="KAJ6641918.1"/>
    <property type="molecule type" value="Genomic_DNA"/>
</dbReference>
<keyword evidence="5" id="KW-1185">Reference proteome</keyword>
<dbReference type="InterPro" id="IPR013961">
    <property type="entry name" value="RAI1"/>
</dbReference>
<keyword evidence="2" id="KW-0547">Nucleotide-binding</keyword>
<keyword evidence="2" id="KW-0378">Hydrolase</keyword>
<dbReference type="AlphaFoldDB" id="A0A9Q0N1L6"/>
<keyword evidence="2" id="KW-0479">Metal-binding</keyword>
<dbReference type="PANTHER" id="PTHR12395:SF9">
    <property type="entry name" value="DECAPPING AND EXORIBONUCLEASE PROTEIN"/>
    <property type="match status" value="1"/>
</dbReference>
<comment type="caution">
    <text evidence="4">The sequence shown here is derived from an EMBL/GenBank/DDBJ whole genome shotgun (WGS) entry which is preliminary data.</text>
</comment>
<dbReference type="GO" id="GO:0034353">
    <property type="term" value="F:mRNA 5'-diphosphatase activity"/>
    <property type="evidence" value="ECO:0007669"/>
    <property type="project" value="TreeGrafter"/>
</dbReference>
<dbReference type="GO" id="GO:0046872">
    <property type="term" value="F:metal ion binding"/>
    <property type="evidence" value="ECO:0007669"/>
    <property type="project" value="UniProtKB-KW"/>
</dbReference>
<dbReference type="OrthoDB" id="5853397at2759"/>
<name>A0A9Q0N1L6_9DIPT</name>
<keyword evidence="2" id="KW-0539">Nucleus</keyword>
<dbReference type="GO" id="GO:0000956">
    <property type="term" value="P:nuclear-transcribed mRNA catabolic process"/>
    <property type="evidence" value="ECO:0007669"/>
    <property type="project" value="TreeGrafter"/>
</dbReference>
<sequence>MMDRATRKKVNKSSKRDVLIKDVTNDLIVNKRRPWSHYSKESRGSKPTTKATEISQPQLIGHFVADIYGKNLVLDGCGDIRIYNLPIIKTVIEENEKLDDSDEENAVDDWEQLADRVLKDNGYIPLSEGGNVVSFTNQKCDRTGGMRWMDDENVSELSNKRSFAGLRFEDFISRGVNGEEHGPSNGENNNYRDSLKYYNVVKLTFDKYKLLISGETDCVFPESSAALGKKPKAGDFIELKTSLSFEHWSDPKRMSPFVRCSKMSTWFAQCILMGIEHVVVGIREEIDDQIICK</sequence>
<dbReference type="GO" id="GO:0004518">
    <property type="term" value="F:nuclease activity"/>
    <property type="evidence" value="ECO:0007669"/>
    <property type="project" value="UniProtKB-KW"/>
</dbReference>
<evidence type="ECO:0000313" key="4">
    <source>
        <dbReference type="EMBL" id="KAJ6641918.1"/>
    </source>
</evidence>
<evidence type="ECO:0000256" key="1">
    <source>
        <dbReference type="ARBA" id="ARBA00006562"/>
    </source>
</evidence>